<gene>
    <name evidence="3" type="ORF">MAM1_0065d03970</name>
</gene>
<name>A0A0C9LU70_9FUNG</name>
<evidence type="ECO:0000313" key="3">
    <source>
        <dbReference type="EMBL" id="GAN04510.1"/>
    </source>
</evidence>
<accession>A0A0C9LU70</accession>
<keyword evidence="4" id="KW-1185">Reference proteome</keyword>
<proteinExistence type="predicted"/>
<dbReference type="InterPro" id="IPR001810">
    <property type="entry name" value="F-box_dom"/>
</dbReference>
<feature type="domain" description="F-box" evidence="2">
    <location>
        <begin position="52"/>
        <end position="98"/>
    </location>
</feature>
<dbReference type="SMART" id="SM00256">
    <property type="entry name" value="FBOX"/>
    <property type="match status" value="1"/>
</dbReference>
<dbReference type="OrthoDB" id="2247563at2759"/>
<dbReference type="Gene3D" id="3.80.10.10">
    <property type="entry name" value="Ribonuclease Inhibitor"/>
    <property type="match status" value="1"/>
</dbReference>
<dbReference type="PROSITE" id="PS50181">
    <property type="entry name" value="FBOX"/>
    <property type="match status" value="1"/>
</dbReference>
<dbReference type="AlphaFoldDB" id="A0A0C9LU70"/>
<evidence type="ECO:0000256" key="1">
    <source>
        <dbReference type="SAM" id="MobiDB-lite"/>
    </source>
</evidence>
<dbReference type="InterPro" id="IPR036047">
    <property type="entry name" value="F-box-like_dom_sf"/>
</dbReference>
<dbReference type="SUPFAM" id="SSF81383">
    <property type="entry name" value="F-box domain"/>
    <property type="match status" value="1"/>
</dbReference>
<evidence type="ECO:0000259" key="2">
    <source>
        <dbReference type="PROSITE" id="PS50181"/>
    </source>
</evidence>
<dbReference type="Proteomes" id="UP000053815">
    <property type="component" value="Unassembled WGS sequence"/>
</dbReference>
<dbReference type="Gene3D" id="1.20.1280.50">
    <property type="match status" value="1"/>
</dbReference>
<reference evidence="3" key="1">
    <citation type="submission" date="2014-09" db="EMBL/GenBank/DDBJ databases">
        <title>Draft genome sequence of an oleaginous Mucoromycotina fungus Mucor ambiguus NBRC6742.</title>
        <authorList>
            <person name="Takeda I."/>
            <person name="Yamane N."/>
            <person name="Morita T."/>
            <person name="Tamano K."/>
            <person name="Machida M."/>
            <person name="Baker S."/>
            <person name="Koike H."/>
        </authorList>
    </citation>
    <scope>NUCLEOTIDE SEQUENCE</scope>
    <source>
        <strain evidence="3">NBRC 6742</strain>
    </source>
</reference>
<protein>
    <recommendedName>
        <fullName evidence="2">F-box domain-containing protein</fullName>
    </recommendedName>
</protein>
<organism evidence="3">
    <name type="scientific">Mucor ambiguus</name>
    <dbReference type="NCBI Taxonomy" id="91626"/>
    <lineage>
        <taxon>Eukaryota</taxon>
        <taxon>Fungi</taxon>
        <taxon>Fungi incertae sedis</taxon>
        <taxon>Mucoromycota</taxon>
        <taxon>Mucoromycotina</taxon>
        <taxon>Mucoromycetes</taxon>
        <taxon>Mucorales</taxon>
        <taxon>Mucorineae</taxon>
        <taxon>Mucoraceae</taxon>
        <taxon>Mucor</taxon>
    </lineage>
</organism>
<sequence length="671" mass="76945">MAAIRGSGTRCTLPVSNELHNGEMFVLGSDKEINSIERTNFFVSLFLPQHINHIMDKLPVETLVLVASYLDEQDLFIASCTCKKWNQIIRNSHLYKNIDLDYSSKHYFDAIAFFQKHKQYGLKVRQLFATSGKTIPYNEIRQWPCLFPNITTFKLDFGSHNQQFNISSLDFMFPIEISSSDEDNEDGDDGANQEHLLEPGDSRPIEANFALWQHLESMYECSKFFYTPTILDSGIYSKLDRLTIDCEYLRVTAFPELVSRLKHAPCLTTFAAHKAVVRTSFLEQLHQNAPHLENLHLFSPIILWESSDDESDAIVPPALPMKTLILYEVDTTRRGRNGMIKYITSKYPNLESLKMKRWEDNFGEPLLETTPNIQPEFEDAIIQLANQCRKLKMYNVDIHQYTPAILSAFDQVGSLKLKSFSSMASNITHLRSIANSKQKHYIERLDVLVPHTSAPDLMSIINQFTNLQSLIFIPSPSLGHIEDQDFTLDVTLDAFLDHHKKLVNLKLCTCKVRFSDNFKAAQHKSIIESLEIVSSVVDNPSPRHPNVDLADYLSTSCPDLKILTLSCNFRQPLIGPQDYHINFANQDIQYLCLYLKGYMSICIRDMQGQTRWYSLLKRGSRFVCCKEAGQPKVRRVTRSKPESGIIYIKCRDVDSFTLHPGRDPNYVSFFG</sequence>
<dbReference type="InterPro" id="IPR032675">
    <property type="entry name" value="LRR_dom_sf"/>
</dbReference>
<feature type="compositionally biased region" description="Acidic residues" evidence="1">
    <location>
        <begin position="181"/>
        <end position="191"/>
    </location>
</feature>
<dbReference type="EMBL" id="DF836354">
    <property type="protein sequence ID" value="GAN04510.1"/>
    <property type="molecule type" value="Genomic_DNA"/>
</dbReference>
<evidence type="ECO:0000313" key="4">
    <source>
        <dbReference type="Proteomes" id="UP000053815"/>
    </source>
</evidence>
<feature type="region of interest" description="Disordered" evidence="1">
    <location>
        <begin position="181"/>
        <end position="200"/>
    </location>
</feature>
<dbReference type="Pfam" id="PF12937">
    <property type="entry name" value="F-box-like"/>
    <property type="match status" value="1"/>
</dbReference>
<dbReference type="SUPFAM" id="SSF52047">
    <property type="entry name" value="RNI-like"/>
    <property type="match status" value="1"/>
</dbReference>